<accession>A0A1X7PFC6</accession>
<reference evidence="1 2" key="1">
    <citation type="submission" date="2017-04" db="EMBL/GenBank/DDBJ databases">
        <authorList>
            <person name="Afonso C.L."/>
            <person name="Miller P.J."/>
            <person name="Scott M.A."/>
            <person name="Spackman E."/>
            <person name="Goraichik I."/>
            <person name="Dimitrov K.M."/>
            <person name="Suarez D.L."/>
            <person name="Swayne D.E."/>
        </authorList>
    </citation>
    <scope>NUCLEOTIDE SEQUENCE [LARGE SCALE GENOMIC DNA]</scope>
    <source>
        <strain evidence="1 2">B5P</strain>
    </source>
</reference>
<name>A0A1X7PFC6_9HYPH</name>
<dbReference type="Proteomes" id="UP000193083">
    <property type="component" value="Unassembled WGS sequence"/>
</dbReference>
<sequence length="57" mass="6462">MPGAVKTDQREKLLDEDVKFLAENTDLSPNQAEELIARHGRDRDLLLEKARSIKAES</sequence>
<protein>
    <recommendedName>
        <fullName evidence="3">DUF3606 domain-containing protein</fullName>
    </recommendedName>
</protein>
<gene>
    <name evidence="1" type="ORF">SAMN02982922_4070</name>
</gene>
<proteinExistence type="predicted"/>
<dbReference type="RefSeq" id="WP_176247568.1">
    <property type="nucleotide sequence ID" value="NZ_FXBL01000004.1"/>
</dbReference>
<keyword evidence="2" id="KW-1185">Reference proteome</keyword>
<evidence type="ECO:0008006" key="3">
    <source>
        <dbReference type="Google" id="ProtNLM"/>
    </source>
</evidence>
<organism evidence="1 2">
    <name type="scientific">Mesorhizobium australicum</name>
    <dbReference type="NCBI Taxonomy" id="536018"/>
    <lineage>
        <taxon>Bacteria</taxon>
        <taxon>Pseudomonadati</taxon>
        <taxon>Pseudomonadota</taxon>
        <taxon>Alphaproteobacteria</taxon>
        <taxon>Hyphomicrobiales</taxon>
        <taxon>Phyllobacteriaceae</taxon>
        <taxon>Mesorhizobium</taxon>
    </lineage>
</organism>
<evidence type="ECO:0000313" key="1">
    <source>
        <dbReference type="EMBL" id="SMH50066.1"/>
    </source>
</evidence>
<dbReference type="AlphaFoldDB" id="A0A1X7PFC6"/>
<dbReference type="EMBL" id="FXBL01000004">
    <property type="protein sequence ID" value="SMH50066.1"/>
    <property type="molecule type" value="Genomic_DNA"/>
</dbReference>
<evidence type="ECO:0000313" key="2">
    <source>
        <dbReference type="Proteomes" id="UP000193083"/>
    </source>
</evidence>